<comment type="similarity">
    <text evidence="1">Belongs to the CGI121/TPRKB family.</text>
</comment>
<gene>
    <name evidence="2" type="ordered locus">Metvu_1639</name>
</gene>
<evidence type="ECO:0000313" key="2">
    <source>
        <dbReference type="EMBL" id="ACX73492.1"/>
    </source>
</evidence>
<dbReference type="Proteomes" id="UP000002063">
    <property type="component" value="Chromosome"/>
</dbReference>
<dbReference type="EMBL" id="CP001787">
    <property type="protein sequence ID" value="ACX73492.1"/>
    <property type="molecule type" value="Genomic_DNA"/>
</dbReference>
<organism evidence="2 3">
    <name type="scientific">Methanocaldococcus vulcanius (strain ATCC 700851 / DSM 12094 / M7)</name>
    <name type="common">Methanococcus vulcanius</name>
    <dbReference type="NCBI Taxonomy" id="579137"/>
    <lineage>
        <taxon>Archaea</taxon>
        <taxon>Methanobacteriati</taxon>
        <taxon>Methanobacteriota</taxon>
        <taxon>Methanomada group</taxon>
        <taxon>Methanococci</taxon>
        <taxon>Methanococcales</taxon>
        <taxon>Methanocaldococcaceae</taxon>
        <taxon>Methanocaldococcus</taxon>
    </lineage>
</organism>
<dbReference type="KEGG" id="mvu:Metvu_1639"/>
<dbReference type="GeneID" id="8513999"/>
<dbReference type="Pfam" id="PF08617">
    <property type="entry name" value="CGI-121"/>
    <property type="match status" value="1"/>
</dbReference>
<dbReference type="InterPro" id="IPR036504">
    <property type="entry name" value="CGI121/TPRKB_sf"/>
</dbReference>
<dbReference type="OrthoDB" id="69587at2157"/>
<dbReference type="AlphaFoldDB" id="C9RDW3"/>
<dbReference type="STRING" id="579137.Metvu_1639"/>
<sequence length="145" mass="16518">MIIRGIRGAKIKNEIFSLDLNFQILNADVIATEKHILHAINQARTKKPIAKSFWMEILVRASGQRQIQEAIKIIGAKDGNVCLICEDEETFKKVHELIGGEIDNSVLDINEEKEKLIREVFKIKGFGNVIERVLEKIALIELKKE</sequence>
<evidence type="ECO:0000313" key="3">
    <source>
        <dbReference type="Proteomes" id="UP000002063"/>
    </source>
</evidence>
<dbReference type="SUPFAM" id="SSF143870">
    <property type="entry name" value="PF0523-like"/>
    <property type="match status" value="1"/>
</dbReference>
<evidence type="ECO:0008006" key="4">
    <source>
        <dbReference type="Google" id="ProtNLM"/>
    </source>
</evidence>
<evidence type="ECO:0000256" key="1">
    <source>
        <dbReference type="ARBA" id="ARBA00005546"/>
    </source>
</evidence>
<dbReference type="eggNOG" id="arCOG02197">
    <property type="taxonomic scope" value="Archaea"/>
</dbReference>
<accession>C9RDW3</accession>
<reference evidence="2" key="1">
    <citation type="submission" date="2009-10" db="EMBL/GenBank/DDBJ databases">
        <title>Complete sequence of chromosome of Methanocaldococcus vulcanius M7.</title>
        <authorList>
            <consortium name="US DOE Joint Genome Institute"/>
            <person name="Lucas S."/>
            <person name="Copeland A."/>
            <person name="Lapidus A."/>
            <person name="Glavina del Rio T."/>
            <person name="Dalin E."/>
            <person name="Tice H."/>
            <person name="Bruce D."/>
            <person name="Goodwin L."/>
            <person name="Pitluck S."/>
            <person name="Lcollab F.I."/>
            <person name="Brettin T."/>
            <person name="Detter J.C."/>
            <person name="Han C."/>
            <person name="Tapia R."/>
            <person name="Kuske C.R."/>
            <person name="Schmutz J."/>
            <person name="Larimer F."/>
            <person name="Land M."/>
            <person name="Hauser L."/>
            <person name="Kyrpides N."/>
            <person name="Ovchinikova G."/>
            <person name="Sieprawska-Lupa M."/>
            <person name="Whitman W.B."/>
            <person name="Woyke T."/>
        </authorList>
    </citation>
    <scope>NUCLEOTIDE SEQUENCE [LARGE SCALE GENOMIC DNA]</scope>
    <source>
        <strain evidence="2">M7</strain>
    </source>
</reference>
<dbReference type="Gene3D" id="3.30.2380.10">
    <property type="entry name" value="CGI121/TPRKB"/>
    <property type="match status" value="1"/>
</dbReference>
<protein>
    <recommendedName>
        <fullName evidence="4">KEOPS complex Cgi121-like subunit</fullName>
    </recommendedName>
</protein>
<keyword evidence="3" id="KW-1185">Reference proteome</keyword>
<proteinExistence type="inferred from homology"/>
<name>C9RDW3_METVM</name>
<dbReference type="RefSeq" id="WP_015733711.1">
    <property type="nucleotide sequence ID" value="NC_013407.1"/>
</dbReference>
<dbReference type="NCBIfam" id="NF011465">
    <property type="entry name" value="PRK14886.1-1"/>
    <property type="match status" value="1"/>
</dbReference>
<dbReference type="InterPro" id="IPR013926">
    <property type="entry name" value="CGI121/TPRKB"/>
</dbReference>
<dbReference type="HOGENOM" id="CLU_1801715_0_0_2"/>